<protein>
    <recommendedName>
        <fullName evidence="4">Sulfurtransferase</fullName>
        <ecNumber evidence="4">2.8.1.-</ecNumber>
    </recommendedName>
</protein>
<name>A0A378MX49_MANHA</name>
<dbReference type="GO" id="GO:0097163">
    <property type="term" value="F:sulfur carrier activity"/>
    <property type="evidence" value="ECO:0007669"/>
    <property type="project" value="TreeGrafter"/>
</dbReference>
<dbReference type="Proteomes" id="UP000271188">
    <property type="component" value="Chromosome"/>
</dbReference>
<dbReference type="GO" id="GO:0005737">
    <property type="term" value="C:cytoplasm"/>
    <property type="evidence" value="ECO:0007669"/>
    <property type="project" value="UniProtKB-SubCell"/>
</dbReference>
<dbReference type="Proteomes" id="UP000254031">
    <property type="component" value="Unassembled WGS sequence"/>
</dbReference>
<dbReference type="EC" id="2.8.1.-" evidence="4"/>
<dbReference type="GO" id="GO:0002143">
    <property type="term" value="P:tRNA wobble position uridine thiolation"/>
    <property type="evidence" value="ECO:0007669"/>
    <property type="project" value="TreeGrafter"/>
</dbReference>
<dbReference type="RefSeq" id="WP_006250062.1">
    <property type="nucleotide sequence ID" value="NZ_CP011098.1"/>
</dbReference>
<evidence type="ECO:0000256" key="2">
    <source>
        <dbReference type="ARBA" id="ARBA00022490"/>
    </source>
</evidence>
<dbReference type="FunFam" id="1.10.10.370:FF:000001">
    <property type="entry name" value="Sulfurtransferase"/>
    <property type="match status" value="1"/>
</dbReference>
<dbReference type="STRING" id="75985.WC39_09890"/>
<proteinExistence type="inferred from homology"/>
<evidence type="ECO:0000256" key="1">
    <source>
        <dbReference type="ARBA" id="ARBA00004496"/>
    </source>
</evidence>
<dbReference type="EMBL" id="UGPN01000002">
    <property type="protein sequence ID" value="STY60771.1"/>
    <property type="molecule type" value="Genomic_DNA"/>
</dbReference>
<evidence type="ECO:0000313" key="8">
    <source>
        <dbReference type="EMBL" id="VEI77935.1"/>
    </source>
</evidence>
<evidence type="ECO:0000313" key="10">
    <source>
        <dbReference type="Proteomes" id="UP000254802"/>
    </source>
</evidence>
<keyword evidence="2" id="KW-0963">Cytoplasm</keyword>
<evidence type="ECO:0000313" key="7">
    <source>
        <dbReference type="EMBL" id="STY65623.1"/>
    </source>
</evidence>
<accession>A0A378MX49</accession>
<dbReference type="InterPro" id="IPR007453">
    <property type="entry name" value="DsrC/TusE"/>
</dbReference>
<evidence type="ECO:0000256" key="3">
    <source>
        <dbReference type="ARBA" id="ARBA00022679"/>
    </source>
</evidence>
<dbReference type="Proteomes" id="UP000254802">
    <property type="component" value="Unassembled WGS sequence"/>
</dbReference>
<reference evidence="9 10" key="1">
    <citation type="submission" date="2018-06" db="EMBL/GenBank/DDBJ databases">
        <authorList>
            <consortium name="Pathogen Informatics"/>
            <person name="Doyle S."/>
        </authorList>
    </citation>
    <scope>NUCLEOTIDE SEQUENCE [LARGE SCALE GENOMIC DNA]</scope>
    <source>
        <strain evidence="6 10">NCTC10638</strain>
        <strain evidence="7 9">NCTC9380</strain>
    </source>
</reference>
<evidence type="ECO:0000313" key="9">
    <source>
        <dbReference type="Proteomes" id="UP000254031"/>
    </source>
</evidence>
<keyword evidence="3 4" id="KW-0808">Transferase</keyword>
<dbReference type="Gene3D" id="3.30.1420.10">
    <property type="match status" value="1"/>
</dbReference>
<dbReference type="PIRSF" id="PIRSF006223">
    <property type="entry name" value="DsrC_TusE"/>
    <property type="match status" value="1"/>
</dbReference>
<dbReference type="GeneID" id="67369682"/>
<evidence type="ECO:0000313" key="6">
    <source>
        <dbReference type="EMBL" id="STY60771.1"/>
    </source>
</evidence>
<dbReference type="EMBL" id="LR134495">
    <property type="protein sequence ID" value="VEI77935.1"/>
    <property type="molecule type" value="Genomic_DNA"/>
</dbReference>
<dbReference type="InterPro" id="IPR025526">
    <property type="entry name" value="DsrC-like_dom_sf"/>
</dbReference>
<comment type="similarity">
    <text evidence="4">Belongs to the dsrC/tusE family.</text>
</comment>
<dbReference type="InterPro" id="IPR042072">
    <property type="entry name" value="DsrC-like_C"/>
</dbReference>
<evidence type="ECO:0000256" key="5">
    <source>
        <dbReference type="PIRSR" id="PIRSR006223-50"/>
    </source>
</evidence>
<dbReference type="GO" id="GO:0016740">
    <property type="term" value="F:transferase activity"/>
    <property type="evidence" value="ECO:0007669"/>
    <property type="project" value="UniProtKB-KW"/>
</dbReference>
<dbReference type="NCBIfam" id="TIGR03342">
    <property type="entry name" value="dsrC_tusE_dsvC"/>
    <property type="match status" value="1"/>
</dbReference>
<comment type="function">
    <text evidence="4">Part of a sulfur-relay system.</text>
</comment>
<dbReference type="SUPFAM" id="SSF69721">
    <property type="entry name" value="DsrC, the gamma subunit of dissimilatory sulfite reductase"/>
    <property type="match status" value="1"/>
</dbReference>
<comment type="subcellular location">
    <subcellularLocation>
        <location evidence="1">Cytoplasm</location>
    </subcellularLocation>
</comment>
<organism evidence="6 10">
    <name type="scientific">Mannheimia haemolytica</name>
    <name type="common">Pasteurella haemolytica</name>
    <dbReference type="NCBI Taxonomy" id="75985"/>
    <lineage>
        <taxon>Bacteria</taxon>
        <taxon>Pseudomonadati</taxon>
        <taxon>Pseudomonadota</taxon>
        <taxon>Gammaproteobacteria</taxon>
        <taxon>Pasteurellales</taxon>
        <taxon>Pasteurellaceae</taxon>
        <taxon>Mannheimia</taxon>
    </lineage>
</organism>
<dbReference type="KEGG" id="mhaq:WC39_09890"/>
<dbReference type="AlphaFoldDB" id="A0A378MX49"/>
<reference evidence="8" key="2">
    <citation type="submission" date="2018-12" db="EMBL/GenBank/DDBJ databases">
        <authorList>
            <consortium name="Pathogen Informatics"/>
        </authorList>
    </citation>
    <scope>NUCLEOTIDE SEQUENCE [LARGE SCALE GENOMIC DNA]</scope>
    <source>
        <strain evidence="8">NCTC10643</strain>
    </source>
</reference>
<evidence type="ECO:0000256" key="4">
    <source>
        <dbReference type="PIRNR" id="PIRNR006223"/>
    </source>
</evidence>
<feature type="active site" description="Cysteine persulfide intermediate" evidence="5">
    <location>
        <position position="115"/>
    </location>
</feature>
<dbReference type="Pfam" id="PF04358">
    <property type="entry name" value="DsrC"/>
    <property type="match status" value="1"/>
</dbReference>
<dbReference type="EMBL" id="UGPL01000006">
    <property type="protein sequence ID" value="STY65623.1"/>
    <property type="molecule type" value="Genomic_DNA"/>
</dbReference>
<sequence length="116" mass="13490">MWHFYLMTIELNNIQYPTDASGYLTNLNDWSVELAEKIAEKEQISLTAEHWEIIYLVRDFYQEYKTSPAIRMLVKTMAQKFGEEKGNSRYLQRLFPDGPAKQATKIAGLPKPAKCL</sequence>
<dbReference type="PANTHER" id="PTHR37010:SF1">
    <property type="entry name" value="SULFURTRANSFERASE TUSE"/>
    <property type="match status" value="1"/>
</dbReference>
<gene>
    <name evidence="6" type="primary">tusE</name>
    <name evidence="6" type="ORF">NCTC10638_01977</name>
    <name evidence="8" type="ORF">NCTC10643_01824</name>
    <name evidence="7" type="ORF">NCTC9380_00891</name>
</gene>
<dbReference type="PANTHER" id="PTHR37010">
    <property type="entry name" value="SULFURTRANSFERASE TUSE"/>
    <property type="match status" value="1"/>
</dbReference>
<dbReference type="InterPro" id="IPR043163">
    <property type="entry name" value="DsrC-like_N"/>
</dbReference>
<dbReference type="KEGG" id="mhay:VK67_09890"/>
<dbReference type="Gene3D" id="1.10.10.370">
    <property type="entry name" value="DsrC-like protein, C-terminal domain"/>
    <property type="match status" value="1"/>
</dbReference>